<keyword evidence="4" id="KW-0274">FAD</keyword>
<feature type="chain" id="PRO_5002525960" description="FAD-binding PCMH-type domain-containing protein" evidence="6">
    <location>
        <begin position="21"/>
        <end position="578"/>
    </location>
</feature>
<dbReference type="PANTHER" id="PTHR42973:SF39">
    <property type="entry name" value="FAD-BINDING PCMH-TYPE DOMAIN-CONTAINING PROTEIN"/>
    <property type="match status" value="1"/>
</dbReference>
<dbReference type="Pfam" id="PF01565">
    <property type="entry name" value="FAD_binding_4"/>
    <property type="match status" value="1"/>
</dbReference>
<proteinExistence type="inferred from homology"/>
<evidence type="ECO:0000256" key="1">
    <source>
        <dbReference type="ARBA" id="ARBA00001974"/>
    </source>
</evidence>
<dbReference type="EMBL" id="KQ030577">
    <property type="protein sequence ID" value="KJZ71363.1"/>
    <property type="molecule type" value="Genomic_DNA"/>
</dbReference>
<dbReference type="GO" id="GO:0071949">
    <property type="term" value="F:FAD binding"/>
    <property type="evidence" value="ECO:0007669"/>
    <property type="project" value="InterPro"/>
</dbReference>
<dbReference type="Gene3D" id="3.30.465.10">
    <property type="match status" value="1"/>
</dbReference>
<dbReference type="InterPro" id="IPR012951">
    <property type="entry name" value="BBE"/>
</dbReference>
<dbReference type="OrthoDB" id="9983560at2759"/>
<protein>
    <recommendedName>
        <fullName evidence="7">FAD-binding PCMH-type domain-containing protein</fullName>
    </recommendedName>
</protein>
<feature type="signal peptide" evidence="6">
    <location>
        <begin position="1"/>
        <end position="20"/>
    </location>
</feature>
<evidence type="ECO:0000256" key="6">
    <source>
        <dbReference type="SAM" id="SignalP"/>
    </source>
</evidence>
<reference evidence="8 9" key="1">
    <citation type="journal article" date="2014" name="Genome Biol. Evol.">
        <title>Comparative genomics and transcriptomics analyses reveal divergent lifestyle features of nematode endoparasitic fungus Hirsutella minnesotensis.</title>
        <authorList>
            <person name="Lai Y."/>
            <person name="Liu K."/>
            <person name="Zhang X."/>
            <person name="Zhang X."/>
            <person name="Li K."/>
            <person name="Wang N."/>
            <person name="Shu C."/>
            <person name="Wu Y."/>
            <person name="Wang C."/>
            <person name="Bushley K.E."/>
            <person name="Xiang M."/>
            <person name="Liu X."/>
        </authorList>
    </citation>
    <scope>NUCLEOTIDE SEQUENCE [LARGE SCALE GENOMIC DNA]</scope>
    <source>
        <strain evidence="8 9">3608</strain>
    </source>
</reference>
<keyword evidence="9" id="KW-1185">Reference proteome</keyword>
<evidence type="ECO:0000256" key="4">
    <source>
        <dbReference type="ARBA" id="ARBA00022827"/>
    </source>
</evidence>
<keyword evidence="5" id="KW-0560">Oxidoreductase</keyword>
<dbReference type="InterPro" id="IPR036318">
    <property type="entry name" value="FAD-bd_PCMH-like_sf"/>
</dbReference>
<evidence type="ECO:0000256" key="5">
    <source>
        <dbReference type="ARBA" id="ARBA00023002"/>
    </source>
</evidence>
<dbReference type="PROSITE" id="PS51387">
    <property type="entry name" value="FAD_PCMH"/>
    <property type="match status" value="1"/>
</dbReference>
<keyword evidence="6" id="KW-0732">Signal</keyword>
<evidence type="ECO:0000256" key="3">
    <source>
        <dbReference type="ARBA" id="ARBA00022630"/>
    </source>
</evidence>
<keyword evidence="3" id="KW-0285">Flavoprotein</keyword>
<dbReference type="Pfam" id="PF08031">
    <property type="entry name" value="BBE"/>
    <property type="match status" value="1"/>
</dbReference>
<dbReference type="PANTHER" id="PTHR42973">
    <property type="entry name" value="BINDING OXIDOREDUCTASE, PUTATIVE (AFU_ORTHOLOGUE AFUA_1G17690)-RELATED"/>
    <property type="match status" value="1"/>
</dbReference>
<sequence length="578" mass="62375">MRVHKLVFSCIFSLGGLVWGQDGVGPSPWPLTADGGQIPGERCWPSQATWAAFNSSIGGRLIQTIPMAAACYDGPHKDAQHCAYVAKTWPEHYFQTSQPLGRWYPFNLTCPPIDASAARPSTSCSLGQLLPYAVNITTPRDIREALAFARKHSIRVSILNTGHDLNGRADGFGSLSLWLRHMRRKVTFEDVFASRCDKSGWDGSAIHIDGAYQWGDVHKVAKGNGVIVVGGGSSSPGATGGWLSGGGHGPASRNYGLGADQLLEAQVMLANGTVVTADRCRHTDLFRALRGGGPGYGIVLSTKIKAHPNVDVVTSHGLTVTPRDKDADNGRYLDAVSTMMQSHPGLVDSGFAGYVVWFPRRYNHSLWTIGKSRAEADAAFASVRAKLAAFNESLLITESFREYGDYWSFYESELDRSDTPGDTLLLTSRFIDKESPDGSDKSLLMLVSGGKVFEDAADKTSGLHPAWRRSPMVLISSSRVPRYASPETRNALAEYVTSVKGAAAKKLAPNTGGYMNEGDGGDPDYISTFYGANYASHLAAKDAYDPKHVFYCPTCVGAERFVDRPDGALCRVSSQGSS</sequence>
<dbReference type="InterPro" id="IPR050416">
    <property type="entry name" value="FAD-linked_Oxidoreductase"/>
</dbReference>
<dbReference type="AlphaFoldDB" id="A0A0F7ZSH3"/>
<dbReference type="InterPro" id="IPR016166">
    <property type="entry name" value="FAD-bd_PCMH"/>
</dbReference>
<feature type="domain" description="FAD-binding PCMH-type" evidence="7">
    <location>
        <begin position="126"/>
        <end position="309"/>
    </location>
</feature>
<comment type="similarity">
    <text evidence="2">Belongs to the oxygen-dependent FAD-linked oxidoreductase family.</text>
</comment>
<organism evidence="8 9">
    <name type="scientific">Hirsutella minnesotensis 3608</name>
    <dbReference type="NCBI Taxonomy" id="1043627"/>
    <lineage>
        <taxon>Eukaryota</taxon>
        <taxon>Fungi</taxon>
        <taxon>Dikarya</taxon>
        <taxon>Ascomycota</taxon>
        <taxon>Pezizomycotina</taxon>
        <taxon>Sordariomycetes</taxon>
        <taxon>Hypocreomycetidae</taxon>
        <taxon>Hypocreales</taxon>
        <taxon>Ophiocordycipitaceae</taxon>
        <taxon>Hirsutella</taxon>
    </lineage>
</organism>
<evidence type="ECO:0000259" key="7">
    <source>
        <dbReference type="PROSITE" id="PS51387"/>
    </source>
</evidence>
<evidence type="ECO:0000313" key="8">
    <source>
        <dbReference type="EMBL" id="KJZ71363.1"/>
    </source>
</evidence>
<evidence type="ECO:0000313" key="9">
    <source>
        <dbReference type="Proteomes" id="UP000054481"/>
    </source>
</evidence>
<dbReference type="GO" id="GO:0016491">
    <property type="term" value="F:oxidoreductase activity"/>
    <property type="evidence" value="ECO:0007669"/>
    <property type="project" value="UniProtKB-KW"/>
</dbReference>
<comment type="cofactor">
    <cofactor evidence="1">
        <name>FAD</name>
        <dbReference type="ChEBI" id="CHEBI:57692"/>
    </cofactor>
</comment>
<dbReference type="SUPFAM" id="SSF56176">
    <property type="entry name" value="FAD-binding/transporter-associated domain-like"/>
    <property type="match status" value="1"/>
</dbReference>
<dbReference type="Proteomes" id="UP000054481">
    <property type="component" value="Unassembled WGS sequence"/>
</dbReference>
<accession>A0A0F7ZSH3</accession>
<name>A0A0F7ZSH3_9HYPO</name>
<gene>
    <name evidence="8" type="ORF">HIM_09246</name>
</gene>
<evidence type="ECO:0000256" key="2">
    <source>
        <dbReference type="ARBA" id="ARBA00005466"/>
    </source>
</evidence>
<dbReference type="InterPro" id="IPR006094">
    <property type="entry name" value="Oxid_FAD_bind_N"/>
</dbReference>
<dbReference type="InterPro" id="IPR016169">
    <property type="entry name" value="FAD-bd_PCMH_sub2"/>
</dbReference>